<dbReference type="EMBL" id="JYJA01000041">
    <property type="protein sequence ID" value="KJL39896.1"/>
    <property type="molecule type" value="Genomic_DNA"/>
</dbReference>
<proteinExistence type="predicted"/>
<accession>A0A0M2H0J2</accession>
<reference evidence="1 2" key="1">
    <citation type="submission" date="2015-02" db="EMBL/GenBank/DDBJ databases">
        <title>Draft genome sequences of ten Microbacterium spp. with emphasis on heavy metal contaminated environments.</title>
        <authorList>
            <person name="Corretto E."/>
        </authorList>
    </citation>
    <scope>NUCLEOTIDE SEQUENCE [LARGE SCALE GENOMIC DNA]</scope>
    <source>
        <strain evidence="1 2">DSM 8608</strain>
    </source>
</reference>
<protein>
    <submittedName>
        <fullName evidence="1">Uncharacterized protein</fullName>
    </submittedName>
</protein>
<name>A0A0M2H0J2_MICTR</name>
<dbReference type="OrthoDB" id="9852510at2"/>
<dbReference type="PATRIC" id="fig|69370.6.peg.4166"/>
<gene>
    <name evidence="1" type="ORF">RS82_04109</name>
</gene>
<dbReference type="AlphaFoldDB" id="A0A0M2H0J2"/>
<evidence type="ECO:0000313" key="1">
    <source>
        <dbReference type="EMBL" id="KJL39896.1"/>
    </source>
</evidence>
<keyword evidence="2" id="KW-1185">Reference proteome</keyword>
<dbReference type="Proteomes" id="UP000034098">
    <property type="component" value="Unassembled WGS sequence"/>
</dbReference>
<comment type="caution">
    <text evidence="1">The sequence shown here is derived from an EMBL/GenBank/DDBJ whole genome shotgun (WGS) entry which is preliminary data.</text>
</comment>
<organism evidence="1 2">
    <name type="scientific">Microbacterium trichothecenolyticum</name>
    <name type="common">Aureobacterium trichothecenolyticum</name>
    <dbReference type="NCBI Taxonomy" id="69370"/>
    <lineage>
        <taxon>Bacteria</taxon>
        <taxon>Bacillati</taxon>
        <taxon>Actinomycetota</taxon>
        <taxon>Actinomycetes</taxon>
        <taxon>Micrococcales</taxon>
        <taxon>Microbacteriaceae</taxon>
        <taxon>Microbacterium</taxon>
    </lineage>
</organism>
<dbReference type="RefSeq" id="WP_045302818.1">
    <property type="nucleotide sequence ID" value="NZ_JYJA01000041.1"/>
</dbReference>
<evidence type="ECO:0000313" key="2">
    <source>
        <dbReference type="Proteomes" id="UP000034098"/>
    </source>
</evidence>
<sequence length="144" mass="15347">MPLISGLILDSSGKPANGWLRVRASRPFDTSTGLVTTALATVAVVAGVPTRDGSPWQLPPTPDGVAYSIEQDLDGDAIDRFTVIAPDESSMTYTELLFNRGNGAGTAGPYWWDLTGGLDFPSTAVNGDWGYDAVSGDVWRYEYA</sequence>